<sequence>MSSLLPRRTPVRARLWPTLMLDRARPAAASPLSAAMRPFSSSGAKIVVKNPIVELDGDEMTRIIWKWIKDKLVHPYVQVPIEYYDLGMEHRDKTNDEVTIKAANAILKHNVGIKCATITPDEARVKEFNLKKMWKSPNGTIRNILGGTVFREPILLTNVPRLVPGWNHPIIIGRHAFGDQYKATDFIADEPGTFEMTFRPKSGAPPKTFTVYEFEGRGVGMGMYNTDESIRGFAESCFKMALLRKMPLYLSTKNTILKVYDGRFKDIFQETFAEKFESDFKAAGIWYEHRLIDDMVAQALKSPGKFIWACKNYDGDVQSDTLAQGFGSLGLMTSVLLTPDGKTMEAEAAHGTVTRHYREHQKGHETSTNSIASIFAWSRGLAHRAKLDDHAELAKYCVELEHATVATVEKDGIMTKDLALSIHGKGLKREHYVTSEEFIDAVAARLKNAATKSSAKL</sequence>
<keyword evidence="8 10" id="KW-0464">Manganese</keyword>
<evidence type="ECO:0000313" key="16">
    <source>
        <dbReference type="EMBL" id="KAJ3174907.1"/>
    </source>
</evidence>
<dbReference type="Pfam" id="PF00180">
    <property type="entry name" value="Iso_dh"/>
    <property type="match status" value="1"/>
</dbReference>
<evidence type="ECO:0000256" key="12">
    <source>
        <dbReference type="PIRSR" id="PIRSR000108-2"/>
    </source>
</evidence>
<comment type="caution">
    <text evidence="16">The sequence shown here is derived from an EMBL/GenBank/DDBJ whole genome shotgun (WGS) entry which is preliminary data.</text>
</comment>
<evidence type="ECO:0000256" key="7">
    <source>
        <dbReference type="ARBA" id="ARBA00023002"/>
    </source>
</evidence>
<dbReference type="PANTHER" id="PTHR11822:SF21">
    <property type="entry name" value="ISOCITRATE DEHYDROGENASE [NADP], MITOCHONDRIAL"/>
    <property type="match status" value="1"/>
</dbReference>
<feature type="binding site" evidence="14">
    <location>
        <begin position="351"/>
        <end position="356"/>
    </location>
    <ligand>
        <name>NADP(+)</name>
        <dbReference type="ChEBI" id="CHEBI:58349"/>
    </ligand>
</feature>
<evidence type="ECO:0000256" key="13">
    <source>
        <dbReference type="PIRSR" id="PIRSR000108-3"/>
    </source>
</evidence>
<evidence type="ECO:0000259" key="15">
    <source>
        <dbReference type="SMART" id="SM01329"/>
    </source>
</evidence>
<proteinExistence type="inferred from homology"/>
<dbReference type="SMART" id="SM01329">
    <property type="entry name" value="Iso_dh"/>
    <property type="match status" value="1"/>
</dbReference>
<feature type="binding site" evidence="12">
    <location>
        <position position="151"/>
    </location>
    <ligand>
        <name>D-threo-isocitrate</name>
        <dbReference type="ChEBI" id="CHEBI:15562"/>
    </ligand>
</feature>
<comment type="catalytic activity">
    <reaction evidence="9 10">
        <text>D-threo-isocitrate + NADP(+) = 2-oxoglutarate + CO2 + NADPH</text>
        <dbReference type="Rhea" id="RHEA:19629"/>
        <dbReference type="ChEBI" id="CHEBI:15562"/>
        <dbReference type="ChEBI" id="CHEBI:16526"/>
        <dbReference type="ChEBI" id="CHEBI:16810"/>
        <dbReference type="ChEBI" id="CHEBI:57783"/>
        <dbReference type="ChEBI" id="CHEBI:58349"/>
        <dbReference type="EC" id="1.1.1.42"/>
    </reaction>
</comment>
<evidence type="ECO:0000256" key="5">
    <source>
        <dbReference type="ARBA" id="ARBA00022842"/>
    </source>
</evidence>
<feature type="domain" description="Isopropylmalate dehydrogenase-like" evidence="15">
    <location>
        <begin position="51"/>
        <end position="442"/>
    </location>
</feature>
<dbReference type="GO" id="GO:0005739">
    <property type="term" value="C:mitochondrion"/>
    <property type="evidence" value="ECO:0007669"/>
    <property type="project" value="TreeGrafter"/>
</dbReference>
<dbReference type="Proteomes" id="UP001212152">
    <property type="component" value="Unassembled WGS sequence"/>
</dbReference>
<feature type="binding site" evidence="14">
    <location>
        <position position="369"/>
    </location>
    <ligand>
        <name>NADP(+)</name>
        <dbReference type="ChEBI" id="CHEBI:58349"/>
    </ligand>
</feature>
<keyword evidence="3 10" id="KW-0816">Tricarboxylic acid cycle</keyword>
<dbReference type="EMBL" id="JADGJQ010000058">
    <property type="protein sequence ID" value="KAJ3174907.1"/>
    <property type="molecule type" value="Genomic_DNA"/>
</dbReference>
<organism evidence="16 17">
    <name type="scientific">Geranomyces variabilis</name>
    <dbReference type="NCBI Taxonomy" id="109894"/>
    <lineage>
        <taxon>Eukaryota</taxon>
        <taxon>Fungi</taxon>
        <taxon>Fungi incertae sedis</taxon>
        <taxon>Chytridiomycota</taxon>
        <taxon>Chytridiomycota incertae sedis</taxon>
        <taxon>Chytridiomycetes</taxon>
        <taxon>Spizellomycetales</taxon>
        <taxon>Powellomycetaceae</taxon>
        <taxon>Geranomyces</taxon>
    </lineage>
</organism>
<comment type="similarity">
    <text evidence="2 10">Belongs to the isocitrate and isopropylmalate dehydrogenases family.</text>
</comment>
<keyword evidence="6 10" id="KW-0521">NADP</keyword>
<feature type="binding site" evidence="14">
    <location>
        <begin position="117"/>
        <end position="119"/>
    </location>
    <ligand>
        <name>NADP(+)</name>
        <dbReference type="ChEBI" id="CHEBI:58349"/>
    </ligand>
</feature>
<accession>A0AAD5THC2</accession>
<evidence type="ECO:0000256" key="3">
    <source>
        <dbReference type="ARBA" id="ARBA00022532"/>
    </source>
</evidence>
<evidence type="ECO:0000256" key="2">
    <source>
        <dbReference type="ARBA" id="ARBA00007769"/>
    </source>
</evidence>
<protein>
    <recommendedName>
        <fullName evidence="10">Isocitrate dehydrogenase [NADP]</fullName>
        <ecNumber evidence="10">1.1.1.42</ecNumber>
    </recommendedName>
</protein>
<evidence type="ECO:0000256" key="9">
    <source>
        <dbReference type="ARBA" id="ARBA00023554"/>
    </source>
</evidence>
<dbReference type="GO" id="GO:0051287">
    <property type="term" value="F:NAD binding"/>
    <property type="evidence" value="ECO:0007669"/>
    <property type="project" value="InterPro"/>
</dbReference>
<dbReference type="GO" id="GO:0006102">
    <property type="term" value="P:isocitrate metabolic process"/>
    <property type="evidence" value="ECO:0007669"/>
    <property type="project" value="InterPro"/>
</dbReference>
<feature type="binding site" evidence="14">
    <location>
        <position position="301"/>
    </location>
    <ligand>
        <name>NADP(+)</name>
        <dbReference type="ChEBI" id="CHEBI:58349"/>
    </ligand>
</feature>
<gene>
    <name evidence="16" type="primary">IDP1_2</name>
    <name evidence="16" type="ORF">HDU87_006573</name>
</gene>
<keyword evidence="17" id="KW-1185">Reference proteome</keyword>
<dbReference type="PROSITE" id="PS00470">
    <property type="entry name" value="IDH_IMDH"/>
    <property type="match status" value="1"/>
</dbReference>
<feature type="binding site" evidence="13">
    <location>
        <position position="293"/>
    </location>
    <ligand>
        <name>Mn(2+)</name>
        <dbReference type="ChEBI" id="CHEBI:29035"/>
    </ligand>
</feature>
<dbReference type="Gene3D" id="3.40.718.10">
    <property type="entry name" value="Isopropylmalate Dehydrogenase"/>
    <property type="match status" value="1"/>
</dbReference>
<evidence type="ECO:0000256" key="11">
    <source>
        <dbReference type="PIRSR" id="PIRSR000108-1"/>
    </source>
</evidence>
<evidence type="ECO:0000313" key="17">
    <source>
        <dbReference type="Proteomes" id="UP001212152"/>
    </source>
</evidence>
<feature type="site" description="Critical for catalysis" evidence="11">
    <location>
        <position position="253"/>
    </location>
</feature>
<dbReference type="PIRSF" id="PIRSF000108">
    <property type="entry name" value="IDH_NADP"/>
    <property type="match status" value="1"/>
</dbReference>
<dbReference type="InterPro" id="IPR024084">
    <property type="entry name" value="IsoPropMal-DH-like_dom"/>
</dbReference>
<dbReference type="InterPro" id="IPR019818">
    <property type="entry name" value="IsoCit/isopropylmalate_DH_CS"/>
</dbReference>
<dbReference type="AlphaFoldDB" id="A0AAD5THC2"/>
<feature type="binding site" evidence="14">
    <location>
        <position position="124"/>
    </location>
    <ligand>
        <name>NADP(+)</name>
        <dbReference type="ChEBI" id="CHEBI:58349"/>
    </ligand>
</feature>
<comment type="cofactor">
    <cofactor evidence="1">
        <name>Mn(2+)</name>
        <dbReference type="ChEBI" id="CHEBI:29035"/>
    </cofactor>
</comment>
<dbReference type="SUPFAM" id="SSF53659">
    <property type="entry name" value="Isocitrate/Isopropylmalate dehydrogenase-like"/>
    <property type="match status" value="1"/>
</dbReference>
<dbReference type="FunFam" id="3.40.718.10:FF:000016">
    <property type="entry name" value="Isocitrate dehydrogenase [NADP]"/>
    <property type="match status" value="1"/>
</dbReference>
<keyword evidence="7 10" id="KW-0560">Oxidoreductase</keyword>
<evidence type="ECO:0000256" key="4">
    <source>
        <dbReference type="ARBA" id="ARBA00022723"/>
    </source>
</evidence>
<feature type="site" description="Critical for catalysis" evidence="11">
    <location>
        <position position="181"/>
    </location>
</feature>
<dbReference type="InterPro" id="IPR004790">
    <property type="entry name" value="Isocitrate_DH_NADP"/>
</dbReference>
<dbReference type="GO" id="GO:0004450">
    <property type="term" value="F:isocitrate dehydrogenase (NADP+) activity"/>
    <property type="evidence" value="ECO:0007669"/>
    <property type="project" value="UniProtKB-EC"/>
</dbReference>
<evidence type="ECO:0000256" key="6">
    <source>
        <dbReference type="ARBA" id="ARBA00022857"/>
    </source>
</evidence>
<evidence type="ECO:0000256" key="1">
    <source>
        <dbReference type="ARBA" id="ARBA00001936"/>
    </source>
</evidence>
<dbReference type="GO" id="GO:0006739">
    <property type="term" value="P:NADP+ metabolic process"/>
    <property type="evidence" value="ECO:0007669"/>
    <property type="project" value="TreeGrafter"/>
</dbReference>
<evidence type="ECO:0000256" key="14">
    <source>
        <dbReference type="PIRSR" id="PIRSR000108-4"/>
    </source>
</evidence>
<dbReference type="NCBIfam" id="NF006156">
    <property type="entry name" value="PRK08299.1"/>
    <property type="match status" value="1"/>
</dbReference>
<name>A0AAD5THC2_9FUNG</name>
<dbReference type="EC" id="1.1.1.42" evidence="10"/>
<keyword evidence="5 10" id="KW-0460">Magnesium</keyword>
<keyword evidence="4 10" id="KW-0479">Metal-binding</keyword>
<evidence type="ECO:0000256" key="8">
    <source>
        <dbReference type="ARBA" id="ARBA00023211"/>
    </source>
</evidence>
<feature type="binding site" evidence="12">
    <location>
        <position position="174"/>
    </location>
    <ligand>
        <name>D-threo-isocitrate</name>
        <dbReference type="ChEBI" id="CHEBI:15562"/>
    </ligand>
</feature>
<reference evidence="16" key="1">
    <citation type="submission" date="2020-05" db="EMBL/GenBank/DDBJ databases">
        <title>Phylogenomic resolution of chytrid fungi.</title>
        <authorList>
            <person name="Stajich J.E."/>
            <person name="Amses K."/>
            <person name="Simmons R."/>
            <person name="Seto K."/>
            <person name="Myers J."/>
            <person name="Bonds A."/>
            <person name="Quandt C.A."/>
            <person name="Barry K."/>
            <person name="Liu P."/>
            <person name="Grigoriev I."/>
            <person name="Longcore J.E."/>
            <person name="James T.Y."/>
        </authorList>
    </citation>
    <scope>NUCLEOTIDE SEQUENCE</scope>
    <source>
        <strain evidence="16">JEL0379</strain>
    </source>
</reference>
<evidence type="ECO:0000256" key="10">
    <source>
        <dbReference type="PIRNR" id="PIRNR000108"/>
    </source>
</evidence>
<feature type="binding site" evidence="12">
    <location>
        <position position="119"/>
    </location>
    <ligand>
        <name>D-threo-isocitrate</name>
        <dbReference type="ChEBI" id="CHEBI:15562"/>
    </ligand>
</feature>
<feature type="binding site" evidence="13">
    <location>
        <position position="316"/>
    </location>
    <ligand>
        <name>Mn(2+)</name>
        <dbReference type="ChEBI" id="CHEBI:29035"/>
    </ligand>
</feature>
<dbReference type="GO" id="GO:0006099">
    <property type="term" value="P:tricarboxylic acid cycle"/>
    <property type="evidence" value="ECO:0007669"/>
    <property type="project" value="UniProtKB-KW"/>
</dbReference>
<dbReference type="NCBIfam" id="TIGR00127">
    <property type="entry name" value="nadp_idh_euk"/>
    <property type="match status" value="1"/>
</dbReference>
<dbReference type="PANTHER" id="PTHR11822">
    <property type="entry name" value="NADP-SPECIFIC ISOCITRATE DEHYDROGENASE"/>
    <property type="match status" value="1"/>
</dbReference>
<dbReference type="GO" id="GO:0000287">
    <property type="term" value="F:magnesium ion binding"/>
    <property type="evidence" value="ECO:0007669"/>
    <property type="project" value="InterPro"/>
</dbReference>
<feature type="binding site" evidence="12">
    <location>
        <begin position="136"/>
        <end position="142"/>
    </location>
    <ligand>
        <name>D-threo-isocitrate</name>
        <dbReference type="ChEBI" id="CHEBI:15562"/>
    </ligand>
</feature>
<comment type="cofactor">
    <cofactor evidence="10 13">
        <name>Mg(2+)</name>
        <dbReference type="ChEBI" id="CHEBI:18420"/>
    </cofactor>
    <cofactor evidence="10 13">
        <name>Mn(2+)</name>
        <dbReference type="ChEBI" id="CHEBI:29035"/>
    </cofactor>
    <text evidence="10 13">Binds 1 Mg(2+) or Mn(2+) ion per subunit.</text>
</comment>